<accession>A0ABY7QRU6</accession>
<evidence type="ECO:0000256" key="5">
    <source>
        <dbReference type="ARBA" id="ARBA00022741"/>
    </source>
</evidence>
<dbReference type="HAMAP" id="MF_01161">
    <property type="entry name" value="tRNA_Ile_lys_synt"/>
    <property type="match status" value="1"/>
</dbReference>
<dbReference type="RefSeq" id="WP_271191027.1">
    <property type="nucleotide sequence ID" value="NZ_CP115667.1"/>
</dbReference>
<gene>
    <name evidence="8 10" type="primary">tilS</name>
    <name evidence="10" type="ORF">O6R05_05675</name>
</gene>
<evidence type="ECO:0000256" key="4">
    <source>
        <dbReference type="ARBA" id="ARBA00022694"/>
    </source>
</evidence>
<name>A0ABY7QRU6_9FIRM</name>
<keyword evidence="3 8" id="KW-0436">Ligase</keyword>
<proteinExistence type="inferred from homology"/>
<keyword evidence="2 8" id="KW-0963">Cytoplasm</keyword>
<evidence type="ECO:0000313" key="10">
    <source>
        <dbReference type="EMBL" id="WBW49497.1"/>
    </source>
</evidence>
<dbReference type="NCBIfam" id="TIGR02432">
    <property type="entry name" value="lysidine_TilS_N"/>
    <property type="match status" value="1"/>
</dbReference>
<dbReference type="PANTHER" id="PTHR43033">
    <property type="entry name" value="TRNA(ILE)-LYSIDINE SYNTHASE-RELATED"/>
    <property type="match status" value="1"/>
</dbReference>
<evidence type="ECO:0000313" key="11">
    <source>
        <dbReference type="Proteomes" id="UP001210339"/>
    </source>
</evidence>
<comment type="catalytic activity">
    <reaction evidence="7 8">
        <text>cytidine(34) in tRNA(Ile2) + L-lysine + ATP = lysidine(34) in tRNA(Ile2) + AMP + diphosphate + H(+)</text>
        <dbReference type="Rhea" id="RHEA:43744"/>
        <dbReference type="Rhea" id="RHEA-COMP:10625"/>
        <dbReference type="Rhea" id="RHEA-COMP:10670"/>
        <dbReference type="ChEBI" id="CHEBI:15378"/>
        <dbReference type="ChEBI" id="CHEBI:30616"/>
        <dbReference type="ChEBI" id="CHEBI:32551"/>
        <dbReference type="ChEBI" id="CHEBI:33019"/>
        <dbReference type="ChEBI" id="CHEBI:82748"/>
        <dbReference type="ChEBI" id="CHEBI:83665"/>
        <dbReference type="ChEBI" id="CHEBI:456215"/>
        <dbReference type="EC" id="6.3.4.19"/>
    </reaction>
</comment>
<dbReference type="GO" id="GO:0032267">
    <property type="term" value="F:tRNA(Ile)-lysidine synthase activity"/>
    <property type="evidence" value="ECO:0007669"/>
    <property type="project" value="UniProtKB-EC"/>
</dbReference>
<evidence type="ECO:0000256" key="1">
    <source>
        <dbReference type="ARBA" id="ARBA00004496"/>
    </source>
</evidence>
<dbReference type="NCBIfam" id="TIGR02433">
    <property type="entry name" value="lysidine_TilS_C"/>
    <property type="match status" value="1"/>
</dbReference>
<evidence type="ECO:0000256" key="2">
    <source>
        <dbReference type="ARBA" id="ARBA00022490"/>
    </source>
</evidence>
<dbReference type="Pfam" id="PF11734">
    <property type="entry name" value="TilS_C"/>
    <property type="match status" value="1"/>
</dbReference>
<evidence type="ECO:0000256" key="3">
    <source>
        <dbReference type="ARBA" id="ARBA00022598"/>
    </source>
</evidence>
<keyword evidence="5 8" id="KW-0547">Nucleotide-binding</keyword>
<feature type="binding site" evidence="8">
    <location>
        <begin position="29"/>
        <end position="34"/>
    </location>
    <ligand>
        <name>ATP</name>
        <dbReference type="ChEBI" id="CHEBI:30616"/>
    </ligand>
</feature>
<organism evidence="10 11">
    <name type="scientific">Peptoniphilus equinus</name>
    <dbReference type="NCBI Taxonomy" id="3016343"/>
    <lineage>
        <taxon>Bacteria</taxon>
        <taxon>Bacillati</taxon>
        <taxon>Bacillota</taxon>
        <taxon>Tissierellia</taxon>
        <taxon>Tissierellales</taxon>
        <taxon>Peptoniphilaceae</taxon>
        <taxon>Peptoniphilus</taxon>
    </lineage>
</organism>
<evidence type="ECO:0000256" key="7">
    <source>
        <dbReference type="ARBA" id="ARBA00048539"/>
    </source>
</evidence>
<comment type="domain">
    <text evidence="8">The N-terminal region contains the highly conserved SGGXDS motif, predicted to be a P-loop motif involved in ATP binding.</text>
</comment>
<evidence type="ECO:0000256" key="6">
    <source>
        <dbReference type="ARBA" id="ARBA00022840"/>
    </source>
</evidence>
<dbReference type="CDD" id="cd01992">
    <property type="entry name" value="TilS_N"/>
    <property type="match status" value="1"/>
</dbReference>
<dbReference type="InterPro" id="IPR012094">
    <property type="entry name" value="tRNA_Ile_lys_synt"/>
</dbReference>
<dbReference type="InterPro" id="IPR012795">
    <property type="entry name" value="tRNA_Ile_lys_synt_N"/>
</dbReference>
<dbReference type="EC" id="6.3.4.19" evidence="8"/>
<protein>
    <recommendedName>
        <fullName evidence="8">tRNA(Ile)-lysidine synthase</fullName>
        <ecNumber evidence="8">6.3.4.19</ecNumber>
    </recommendedName>
    <alternativeName>
        <fullName evidence="8">tRNA(Ile)-2-lysyl-cytidine synthase</fullName>
    </alternativeName>
    <alternativeName>
        <fullName evidence="8">tRNA(Ile)-lysidine synthetase</fullName>
    </alternativeName>
</protein>
<keyword evidence="6 8" id="KW-0067">ATP-binding</keyword>
<dbReference type="SMART" id="SM00977">
    <property type="entry name" value="TilS_C"/>
    <property type="match status" value="1"/>
</dbReference>
<comment type="function">
    <text evidence="8">Ligates lysine onto the cytidine present at position 34 of the AUA codon-specific tRNA(Ile) that contains the anticodon CAU, in an ATP-dependent manner. Cytidine is converted to lysidine, thus changing the amino acid specificity of the tRNA from methionine to isoleucine.</text>
</comment>
<dbReference type="SUPFAM" id="SSF56037">
    <property type="entry name" value="PheT/TilS domain"/>
    <property type="match status" value="1"/>
</dbReference>
<dbReference type="PANTHER" id="PTHR43033:SF1">
    <property type="entry name" value="TRNA(ILE)-LYSIDINE SYNTHASE-RELATED"/>
    <property type="match status" value="1"/>
</dbReference>
<reference evidence="10 11" key="1">
    <citation type="submission" date="2023-01" db="EMBL/GenBank/DDBJ databases">
        <authorList>
            <person name="Lee S.H."/>
            <person name="Jung H.S."/>
            <person name="Yun J.U."/>
        </authorList>
    </citation>
    <scope>NUCLEOTIDE SEQUENCE [LARGE SCALE GENOMIC DNA]</scope>
    <source>
        <strain evidence="10 11">CBA3646</strain>
    </source>
</reference>
<sequence length="437" mass="49187">MVRLHQGFLDNLITHHMIEAGDTVVAAVSGGADSMFLLCNLKAYQDLVPFTLKVAHVHHGLRLSADEDAKFVQAVAHAMDLDCYVKYSDVATMAGDAGKSVETMGRSVRYAFFNELGGKIFTAHNRDDQVETILFRMLRGTGLTGLGGMYDVLGNRYKPMLNISRAAIETYLNDEGIAYCTDETNFETHYTRNKLRLELLPHLKSCYNSSVDEAILRLGELARQNENYIAAHVNGYLKAHEREGELDIEIDDDYFLSLVLRAYFKQFNLTEDLGKMQMDAAVNAVRRAKSLTISGTVFDSDGGVLRLRRDAVPVETHLVMGRNDTPFGVFTVEELESAVQDNETQPVVVIAKAKIHGDLVVRNRRPKDRFHPKGMVGTKKLKEYFIDEKIPRRMRDRVPLLCDESGIIWVVPYRKAAGYDSEDVSASDLVRISWEEL</sequence>
<dbReference type="Gene3D" id="3.40.50.620">
    <property type="entry name" value="HUPs"/>
    <property type="match status" value="1"/>
</dbReference>
<keyword evidence="4 8" id="KW-0819">tRNA processing</keyword>
<dbReference type="InterPro" id="IPR012796">
    <property type="entry name" value="Lysidine-tRNA-synth_C"/>
</dbReference>
<evidence type="ECO:0000256" key="8">
    <source>
        <dbReference type="HAMAP-Rule" id="MF_01161"/>
    </source>
</evidence>
<dbReference type="InterPro" id="IPR011063">
    <property type="entry name" value="TilS/TtcA_N"/>
</dbReference>
<comment type="similarity">
    <text evidence="8">Belongs to the tRNA(Ile)-lysidine synthase family.</text>
</comment>
<dbReference type="Proteomes" id="UP001210339">
    <property type="component" value="Chromosome"/>
</dbReference>
<keyword evidence="11" id="KW-1185">Reference proteome</keyword>
<evidence type="ECO:0000259" key="9">
    <source>
        <dbReference type="SMART" id="SM00977"/>
    </source>
</evidence>
<dbReference type="Pfam" id="PF01171">
    <property type="entry name" value="ATP_bind_3"/>
    <property type="match status" value="1"/>
</dbReference>
<comment type="subcellular location">
    <subcellularLocation>
        <location evidence="1 8">Cytoplasm</location>
    </subcellularLocation>
</comment>
<dbReference type="InterPro" id="IPR014729">
    <property type="entry name" value="Rossmann-like_a/b/a_fold"/>
</dbReference>
<dbReference type="EMBL" id="CP115667">
    <property type="protein sequence ID" value="WBW49497.1"/>
    <property type="molecule type" value="Genomic_DNA"/>
</dbReference>
<feature type="domain" description="Lysidine-tRNA(Ile) synthetase C-terminal" evidence="9">
    <location>
        <begin position="359"/>
        <end position="434"/>
    </location>
</feature>
<dbReference type="SUPFAM" id="SSF52402">
    <property type="entry name" value="Adenine nucleotide alpha hydrolases-like"/>
    <property type="match status" value="1"/>
</dbReference>